<dbReference type="Proteomes" id="UP000504635">
    <property type="component" value="Unplaced"/>
</dbReference>
<feature type="compositionally biased region" description="Polar residues" evidence="1">
    <location>
        <begin position="280"/>
        <end position="294"/>
    </location>
</feature>
<dbReference type="InParanoid" id="A0A6J2YIZ4"/>
<dbReference type="KEGG" id="soy:115887762"/>
<feature type="region of interest" description="Disordered" evidence="1">
    <location>
        <begin position="183"/>
        <end position="294"/>
    </location>
</feature>
<dbReference type="RefSeq" id="XP_030763119.1">
    <property type="nucleotide sequence ID" value="XM_030907259.1"/>
</dbReference>
<feature type="compositionally biased region" description="Low complexity" evidence="1">
    <location>
        <begin position="46"/>
        <end position="61"/>
    </location>
</feature>
<proteinExistence type="predicted"/>
<dbReference type="OrthoDB" id="6107953at2759"/>
<feature type="compositionally biased region" description="Polar residues" evidence="1">
    <location>
        <begin position="183"/>
        <end position="199"/>
    </location>
</feature>
<dbReference type="AlphaFoldDB" id="A0A6J2YIZ4"/>
<keyword evidence="2" id="KW-1185">Reference proteome</keyword>
<evidence type="ECO:0000256" key="1">
    <source>
        <dbReference type="SAM" id="MobiDB-lite"/>
    </source>
</evidence>
<protein>
    <submittedName>
        <fullName evidence="3">Formin-like protein 7</fullName>
    </submittedName>
</protein>
<dbReference type="GeneID" id="115887762"/>
<feature type="compositionally biased region" description="Pro residues" evidence="1">
    <location>
        <begin position="253"/>
        <end position="278"/>
    </location>
</feature>
<feature type="region of interest" description="Disordered" evidence="1">
    <location>
        <begin position="30"/>
        <end position="65"/>
    </location>
</feature>
<evidence type="ECO:0000313" key="3">
    <source>
        <dbReference type="RefSeq" id="XP_030763119.1"/>
    </source>
</evidence>
<sequence>MSLLARSHSQTQKPQYKDYVTFLESYKNGKRDDQNSVMSSDSGINLPLSHSSSNSSILSDSVQKPAPIKPKQTVKTEMFIEIKSPPVIANSTKVFEVSNINNPSEATISVSSTAKMFENNSSSLKPKNSFSKKTKIEKITQKFENNSQSGQVTAKLPPKRAHSIGQVSKMFENESVVAANKPRNFNTVPKPFQNTTLPKNNLEHKEKPALSPRPLITSPKPTFVPQFPIPSPEPPKCYSDSTDSALSSLSISPSPPQSISPPPIAPSIPPPPPPPLPPVNFSSKPISATTVSKPVPIQTNHFTETALPSQENGHNGLVTPNGTLDRNDPRVKKAVYGALRTMYGAYHDQANDYLATLPKNRVKRNNGLDSIINSIASQGGLEKLTGRGNPNTEAE</sequence>
<name>A0A6J2YIZ4_SITOR</name>
<reference evidence="3" key="1">
    <citation type="submission" date="2025-08" db="UniProtKB">
        <authorList>
            <consortium name="RefSeq"/>
        </authorList>
    </citation>
    <scope>IDENTIFICATION</scope>
    <source>
        <tissue evidence="3">Gonads</tissue>
    </source>
</reference>
<evidence type="ECO:0000313" key="2">
    <source>
        <dbReference type="Proteomes" id="UP000504635"/>
    </source>
</evidence>
<gene>
    <name evidence="3" type="primary">LOC115887762</name>
</gene>
<accession>A0A6J2YIZ4</accession>
<organism evidence="2 3">
    <name type="scientific">Sitophilus oryzae</name>
    <name type="common">Rice weevil</name>
    <name type="synonym">Curculio oryzae</name>
    <dbReference type="NCBI Taxonomy" id="7048"/>
    <lineage>
        <taxon>Eukaryota</taxon>
        <taxon>Metazoa</taxon>
        <taxon>Ecdysozoa</taxon>
        <taxon>Arthropoda</taxon>
        <taxon>Hexapoda</taxon>
        <taxon>Insecta</taxon>
        <taxon>Pterygota</taxon>
        <taxon>Neoptera</taxon>
        <taxon>Endopterygota</taxon>
        <taxon>Coleoptera</taxon>
        <taxon>Polyphaga</taxon>
        <taxon>Cucujiformia</taxon>
        <taxon>Curculionidae</taxon>
        <taxon>Dryophthorinae</taxon>
        <taxon>Sitophilus</taxon>
    </lineage>
</organism>